<sequence>MLPFVCICMLSAVPLVCDRDHSGMTEGILIASGKWFIINSMAFPWWRSAVCGLVMAYSIFALPFPDRTGDGPPLKRNVYFTGESQKDRKESVIVIRLFYVCSLVIKYTGGVVAVWYTYKFLLGYTTSPALLSLGMLSSIACFAGGITVFKKVVTRFIKYQQSKEEKRWFLAVGIMGLCEAFLDENDILPLIMISVISMFIICVITTGWDYDRSGVSDGLLMTYMQWTTLSLFNSKSAWQSVISGLTLSFVVASKVILSAYQCFNTFINLRLILF</sequence>
<keyword evidence="1" id="KW-0472">Membrane</keyword>
<gene>
    <name evidence="3" type="ORF">MKW94_023463</name>
</gene>
<protein>
    <submittedName>
        <fullName evidence="3">Uncharacterized protein</fullName>
    </submittedName>
</protein>
<organism evidence="3 4">
    <name type="scientific">Papaver nudicaule</name>
    <name type="common">Iceland poppy</name>
    <dbReference type="NCBI Taxonomy" id="74823"/>
    <lineage>
        <taxon>Eukaryota</taxon>
        <taxon>Viridiplantae</taxon>
        <taxon>Streptophyta</taxon>
        <taxon>Embryophyta</taxon>
        <taxon>Tracheophyta</taxon>
        <taxon>Spermatophyta</taxon>
        <taxon>Magnoliopsida</taxon>
        <taxon>Ranunculales</taxon>
        <taxon>Papaveraceae</taxon>
        <taxon>Papaveroideae</taxon>
        <taxon>Papaver</taxon>
    </lineage>
</organism>
<feature type="transmembrane region" description="Helical" evidence="1">
    <location>
        <begin position="130"/>
        <end position="149"/>
    </location>
</feature>
<name>A0AA41SCM4_PAPNU</name>
<feature type="transmembrane region" description="Helical" evidence="1">
    <location>
        <begin position="237"/>
        <end position="260"/>
    </location>
</feature>
<feature type="transmembrane region" description="Helical" evidence="1">
    <location>
        <begin position="187"/>
        <end position="208"/>
    </location>
</feature>
<keyword evidence="1" id="KW-0812">Transmembrane</keyword>
<dbReference type="Proteomes" id="UP001177140">
    <property type="component" value="Unassembled WGS sequence"/>
</dbReference>
<keyword evidence="2" id="KW-0732">Signal</keyword>
<evidence type="ECO:0000313" key="4">
    <source>
        <dbReference type="Proteomes" id="UP001177140"/>
    </source>
</evidence>
<dbReference type="EMBL" id="JAJJMA010145084">
    <property type="protein sequence ID" value="MCL7034396.1"/>
    <property type="molecule type" value="Genomic_DNA"/>
</dbReference>
<reference evidence="3" key="1">
    <citation type="submission" date="2022-03" db="EMBL/GenBank/DDBJ databases">
        <title>A functionally conserved STORR gene fusion in Papaver species that diverged 16.8 million years ago.</title>
        <authorList>
            <person name="Catania T."/>
        </authorList>
    </citation>
    <scope>NUCLEOTIDE SEQUENCE</scope>
    <source>
        <strain evidence="3">S-191538</strain>
    </source>
</reference>
<comment type="caution">
    <text evidence="3">The sequence shown here is derived from an EMBL/GenBank/DDBJ whole genome shotgun (WGS) entry which is preliminary data.</text>
</comment>
<feature type="transmembrane region" description="Helical" evidence="1">
    <location>
        <begin position="93"/>
        <end position="118"/>
    </location>
</feature>
<feature type="chain" id="PRO_5041283081" evidence="2">
    <location>
        <begin position="19"/>
        <end position="274"/>
    </location>
</feature>
<keyword evidence="1" id="KW-1133">Transmembrane helix</keyword>
<evidence type="ECO:0000256" key="2">
    <source>
        <dbReference type="SAM" id="SignalP"/>
    </source>
</evidence>
<evidence type="ECO:0000313" key="3">
    <source>
        <dbReference type="EMBL" id="MCL7034396.1"/>
    </source>
</evidence>
<evidence type="ECO:0000256" key="1">
    <source>
        <dbReference type="SAM" id="Phobius"/>
    </source>
</evidence>
<proteinExistence type="predicted"/>
<keyword evidence="4" id="KW-1185">Reference proteome</keyword>
<accession>A0AA41SCM4</accession>
<dbReference type="AlphaFoldDB" id="A0AA41SCM4"/>
<feature type="transmembrane region" description="Helical" evidence="1">
    <location>
        <begin position="43"/>
        <end position="64"/>
    </location>
</feature>
<feature type="signal peptide" evidence="2">
    <location>
        <begin position="1"/>
        <end position="18"/>
    </location>
</feature>